<dbReference type="EMBL" id="BMAQ01000005">
    <property type="protein sequence ID" value="GFR37453.1"/>
    <property type="molecule type" value="Genomic_DNA"/>
</dbReference>
<dbReference type="PRINTS" id="PR00080">
    <property type="entry name" value="SDRFAMILY"/>
</dbReference>
<evidence type="ECO:0000313" key="4">
    <source>
        <dbReference type="Proteomes" id="UP000654993"/>
    </source>
</evidence>
<proteinExistence type="inferred from homology"/>
<comment type="caution">
    <text evidence="3">The sequence shown here is derived from an EMBL/GenBank/DDBJ whole genome shotgun (WGS) entry which is preliminary data.</text>
</comment>
<name>A0A916QDM0_9BACL</name>
<dbReference type="PANTHER" id="PTHR43639">
    <property type="entry name" value="OXIDOREDUCTASE, SHORT-CHAIN DEHYDROGENASE/REDUCTASE FAMILY (AFU_ORTHOLOGUE AFUA_5G02870)"/>
    <property type="match status" value="1"/>
</dbReference>
<evidence type="ECO:0000256" key="1">
    <source>
        <dbReference type="ARBA" id="ARBA00006484"/>
    </source>
</evidence>
<dbReference type="NCBIfam" id="NF009466">
    <property type="entry name" value="PRK12826.1-2"/>
    <property type="match status" value="1"/>
</dbReference>
<dbReference type="RefSeq" id="WP_200965733.1">
    <property type="nucleotide sequence ID" value="NZ_BMAQ01000005.1"/>
</dbReference>
<gene>
    <name evidence="3" type="ORF">PRECH8_07490</name>
</gene>
<dbReference type="InterPro" id="IPR036291">
    <property type="entry name" value="NAD(P)-bd_dom_sf"/>
</dbReference>
<organism evidence="3 4">
    <name type="scientific">Insulibacter thermoxylanivorax</name>
    <dbReference type="NCBI Taxonomy" id="2749268"/>
    <lineage>
        <taxon>Bacteria</taxon>
        <taxon>Bacillati</taxon>
        <taxon>Bacillota</taxon>
        <taxon>Bacilli</taxon>
        <taxon>Bacillales</taxon>
        <taxon>Paenibacillaceae</taxon>
        <taxon>Insulibacter</taxon>
    </lineage>
</organism>
<dbReference type="FunFam" id="3.40.50.720:FF:000173">
    <property type="entry name" value="3-oxoacyl-[acyl-carrier protein] reductase"/>
    <property type="match status" value="1"/>
</dbReference>
<dbReference type="SUPFAM" id="SSF51735">
    <property type="entry name" value="NAD(P)-binding Rossmann-fold domains"/>
    <property type="match status" value="1"/>
</dbReference>
<reference evidence="3" key="2">
    <citation type="journal article" date="2021" name="Data Brief">
        <title>Draft genome sequence data of the facultative, thermophilic, xylanolytic bacterium Paenibacillus sp. strain DA-C8.</title>
        <authorList>
            <person name="Chhe C."/>
            <person name="Uke A."/>
            <person name="Baramee S."/>
            <person name="Ungkulpasvich U."/>
            <person name="Tachaapaikoon C."/>
            <person name="Pason P."/>
            <person name="Waeonukul R."/>
            <person name="Ratanakhanokchai K."/>
            <person name="Kosugi A."/>
        </authorList>
    </citation>
    <scope>NUCLEOTIDE SEQUENCE</scope>
    <source>
        <strain evidence="3">DA-C8</strain>
    </source>
</reference>
<protein>
    <submittedName>
        <fullName evidence="3">Oxidoreductase</fullName>
    </submittedName>
</protein>
<evidence type="ECO:0000256" key="2">
    <source>
        <dbReference type="ARBA" id="ARBA00023002"/>
    </source>
</evidence>
<dbReference type="InterPro" id="IPR002347">
    <property type="entry name" value="SDR_fam"/>
</dbReference>
<dbReference type="NCBIfam" id="NF005559">
    <property type="entry name" value="PRK07231.1"/>
    <property type="match status" value="1"/>
</dbReference>
<keyword evidence="2" id="KW-0560">Oxidoreductase</keyword>
<sequence length="254" mass="26501">MSIHLQGKTALVTGASKGIGRAIALKLAAAGAQVAVNYHKSEEEAKSVVQAIEQSGGKALLVRADVTKLDQIDKMVEQVEEAFGKIDILVNNAGHMIRRMANAEMSEELYEQVMDLNLKSTVFVCKRVMAGMIARRSGTIINMASVAAHTGGGGGSSVYAASKAAVIAYSKGLAKELAPRGIRVNVVSPGFIGNTDFHATVSTAEGRAKAVAAVPLGRQGEPEDVAGVVLFLASDLAAYLTGETIEINGGSFMR</sequence>
<reference evidence="3" key="1">
    <citation type="submission" date="2020-08" db="EMBL/GenBank/DDBJ databases">
        <authorList>
            <person name="Uke A."/>
            <person name="Chhe C."/>
            <person name="Baramee S."/>
            <person name="Kosugi A."/>
        </authorList>
    </citation>
    <scope>NUCLEOTIDE SEQUENCE</scope>
    <source>
        <strain evidence="3">DA-C8</strain>
    </source>
</reference>
<dbReference type="PRINTS" id="PR00081">
    <property type="entry name" value="GDHRDH"/>
</dbReference>
<dbReference type="Pfam" id="PF13561">
    <property type="entry name" value="adh_short_C2"/>
    <property type="match status" value="1"/>
</dbReference>
<evidence type="ECO:0000313" key="3">
    <source>
        <dbReference type="EMBL" id="GFR37453.1"/>
    </source>
</evidence>
<comment type="similarity">
    <text evidence="1">Belongs to the short-chain dehydrogenases/reductases (SDR) family.</text>
</comment>
<dbReference type="AlphaFoldDB" id="A0A916QDM0"/>
<dbReference type="GO" id="GO:0016491">
    <property type="term" value="F:oxidoreductase activity"/>
    <property type="evidence" value="ECO:0007669"/>
    <property type="project" value="UniProtKB-KW"/>
</dbReference>
<dbReference type="Gene3D" id="3.40.50.720">
    <property type="entry name" value="NAD(P)-binding Rossmann-like Domain"/>
    <property type="match status" value="1"/>
</dbReference>
<dbReference type="PANTHER" id="PTHR43639:SF1">
    <property type="entry name" value="SHORT-CHAIN DEHYDROGENASE_REDUCTASE FAMILY PROTEIN"/>
    <property type="match status" value="1"/>
</dbReference>
<dbReference type="PROSITE" id="PS00061">
    <property type="entry name" value="ADH_SHORT"/>
    <property type="match status" value="1"/>
</dbReference>
<accession>A0A916QDM0</accession>
<keyword evidence="4" id="KW-1185">Reference proteome</keyword>
<dbReference type="Proteomes" id="UP000654993">
    <property type="component" value="Unassembled WGS sequence"/>
</dbReference>
<dbReference type="InterPro" id="IPR020904">
    <property type="entry name" value="Sc_DH/Rdtase_CS"/>
</dbReference>